<dbReference type="GeneID" id="19277498"/>
<dbReference type="PANTHER" id="PTHR31944:SF129">
    <property type="entry name" value="ASPYRIDONES CLUSTER REGULATOR APDR-RELATED"/>
    <property type="match status" value="1"/>
</dbReference>
<dbReference type="CDD" id="cd12148">
    <property type="entry name" value="fungal_TF_MHR"/>
    <property type="match status" value="1"/>
</dbReference>
<evidence type="ECO:0000256" key="4">
    <source>
        <dbReference type="ARBA" id="ARBA00023125"/>
    </source>
</evidence>
<evidence type="ECO:0000256" key="6">
    <source>
        <dbReference type="ARBA" id="ARBA00023242"/>
    </source>
</evidence>
<dbReference type="RefSeq" id="XP_007839257.1">
    <property type="nucleotide sequence ID" value="XM_007841066.1"/>
</dbReference>
<dbReference type="InterPro" id="IPR036864">
    <property type="entry name" value="Zn2-C6_fun-type_DNA-bd_sf"/>
</dbReference>
<dbReference type="HOGENOM" id="CLU_007091_3_0_1"/>
<dbReference type="Pfam" id="PF00172">
    <property type="entry name" value="Zn_clus"/>
    <property type="match status" value="1"/>
</dbReference>
<evidence type="ECO:0000256" key="3">
    <source>
        <dbReference type="ARBA" id="ARBA00023015"/>
    </source>
</evidence>
<dbReference type="SMART" id="SM00906">
    <property type="entry name" value="Fungal_trans"/>
    <property type="match status" value="1"/>
</dbReference>
<evidence type="ECO:0000256" key="2">
    <source>
        <dbReference type="ARBA" id="ARBA00022833"/>
    </source>
</evidence>
<dbReference type="SUPFAM" id="SSF57701">
    <property type="entry name" value="Zn2/Cys6 DNA-binding domain"/>
    <property type="match status" value="1"/>
</dbReference>
<dbReference type="AlphaFoldDB" id="W3WRU2"/>
<dbReference type="GO" id="GO:0006351">
    <property type="term" value="P:DNA-templated transcription"/>
    <property type="evidence" value="ECO:0007669"/>
    <property type="project" value="InterPro"/>
</dbReference>
<dbReference type="EMBL" id="KI912118">
    <property type="protein sequence ID" value="ETS75541.1"/>
    <property type="molecule type" value="Genomic_DNA"/>
</dbReference>
<sequence length="657" mass="74226">MEQQPKRRRRPALSCIQCRRRKIKCDRTDPCKHCVTAQHHCTYDAYGVRPLPAQQQRRGRQSLQALAATASQSDSPDPLFPNLQSAVPASAEAGDGVSVAQVGTENGNVVDVARTDDTRPLRSSRGDDPYLRDLIERVESLEKASYQFSGQVDPGSANHVLDSGLQRSHIVLNKTRILSSSHWKTTTRELQPVLECYRQAVDPESRALIENTEVRGLVTEMADLLHAGKNIAKRIKLTRPSGSLANPDFGLVNPTREVADQMTALYFSSFESSHRILHVPSFWAEYNRYWSMPESVSTPVRLKVLLVVAIGSSLHADRNPDAELRILVHQWIHAAQTWLSGPLKKDRLDLHGLQIYCLTILARQIFSIGGDLVWMSIGSLVHRAMQIGLHRDPKYLPPMSVLQAELRRRLWATILEMGAQASLDAAMPPRISTDEFDTEPPSNVNDDELGETTKPPRSRPRSIYTSTSMQLQLLDTFPTRLKILKLLYGLHSEISYLEVLKMTLDILDACRTSDKFLRDNQEHGVTMFHRNLMDFLVRRFLLVLHCHFAVRGRTNPLFHYSIKVSIDAAMAVVYPAPDEKFSRLFTLGGGMFREGFRCAGSILSYELLAQTEVACRDGPLHRNLHNTEFLRKALEYMMEFSSEKIREGETNIKSPSK</sequence>
<dbReference type="GO" id="GO:0001228">
    <property type="term" value="F:DNA-binding transcription activator activity, RNA polymerase II-specific"/>
    <property type="evidence" value="ECO:0007669"/>
    <property type="project" value="TreeGrafter"/>
</dbReference>
<dbReference type="GO" id="GO:0008270">
    <property type="term" value="F:zinc ion binding"/>
    <property type="evidence" value="ECO:0007669"/>
    <property type="project" value="InterPro"/>
</dbReference>
<dbReference type="eggNOG" id="ENOG502SMG3">
    <property type="taxonomic scope" value="Eukaryota"/>
</dbReference>
<dbReference type="CDD" id="cd00067">
    <property type="entry name" value="GAL4"/>
    <property type="match status" value="1"/>
</dbReference>
<proteinExistence type="predicted"/>
<dbReference type="InterPro" id="IPR001138">
    <property type="entry name" value="Zn2Cys6_DnaBD"/>
</dbReference>
<dbReference type="GO" id="GO:0005634">
    <property type="term" value="C:nucleus"/>
    <property type="evidence" value="ECO:0007669"/>
    <property type="project" value="TreeGrafter"/>
</dbReference>
<dbReference type="InterPro" id="IPR007219">
    <property type="entry name" value="XnlR_reg_dom"/>
</dbReference>
<evidence type="ECO:0000313" key="10">
    <source>
        <dbReference type="Proteomes" id="UP000030651"/>
    </source>
</evidence>
<organism evidence="9 10">
    <name type="scientific">Pestalotiopsis fici (strain W106-1 / CGMCC3.15140)</name>
    <dbReference type="NCBI Taxonomy" id="1229662"/>
    <lineage>
        <taxon>Eukaryota</taxon>
        <taxon>Fungi</taxon>
        <taxon>Dikarya</taxon>
        <taxon>Ascomycota</taxon>
        <taxon>Pezizomycotina</taxon>
        <taxon>Sordariomycetes</taxon>
        <taxon>Xylariomycetidae</taxon>
        <taxon>Amphisphaeriales</taxon>
        <taxon>Sporocadaceae</taxon>
        <taxon>Pestalotiopsis</taxon>
    </lineage>
</organism>
<accession>W3WRU2</accession>
<keyword evidence="5" id="KW-0804">Transcription</keyword>
<dbReference type="Proteomes" id="UP000030651">
    <property type="component" value="Unassembled WGS sequence"/>
</dbReference>
<evidence type="ECO:0000256" key="7">
    <source>
        <dbReference type="SAM" id="MobiDB-lite"/>
    </source>
</evidence>
<feature type="compositionally biased region" description="Low complexity" evidence="7">
    <location>
        <begin position="61"/>
        <end position="75"/>
    </location>
</feature>
<feature type="region of interest" description="Disordered" evidence="7">
    <location>
        <begin position="430"/>
        <end position="462"/>
    </location>
</feature>
<dbReference type="GO" id="GO:0000978">
    <property type="term" value="F:RNA polymerase II cis-regulatory region sequence-specific DNA binding"/>
    <property type="evidence" value="ECO:0007669"/>
    <property type="project" value="TreeGrafter"/>
</dbReference>
<feature type="region of interest" description="Disordered" evidence="7">
    <location>
        <begin position="54"/>
        <end position="78"/>
    </location>
</feature>
<dbReference type="OMA" id="HMFLSMI"/>
<name>W3WRU2_PESFW</name>
<evidence type="ECO:0000256" key="1">
    <source>
        <dbReference type="ARBA" id="ARBA00022723"/>
    </source>
</evidence>
<dbReference type="SMART" id="SM00066">
    <property type="entry name" value="GAL4"/>
    <property type="match status" value="1"/>
</dbReference>
<dbReference type="InParanoid" id="W3WRU2"/>
<dbReference type="PROSITE" id="PS00463">
    <property type="entry name" value="ZN2_CY6_FUNGAL_1"/>
    <property type="match status" value="1"/>
</dbReference>
<keyword evidence="4" id="KW-0238">DNA-binding</keyword>
<keyword evidence="1" id="KW-0479">Metal-binding</keyword>
<evidence type="ECO:0000313" key="9">
    <source>
        <dbReference type="EMBL" id="ETS75541.1"/>
    </source>
</evidence>
<protein>
    <recommendedName>
        <fullName evidence="8">Zn(2)-C6 fungal-type domain-containing protein</fullName>
    </recommendedName>
</protein>
<gene>
    <name evidence="9" type="ORF">PFICI_12485</name>
</gene>
<evidence type="ECO:0000259" key="8">
    <source>
        <dbReference type="PROSITE" id="PS50048"/>
    </source>
</evidence>
<dbReference type="OrthoDB" id="4337792at2759"/>
<evidence type="ECO:0000256" key="5">
    <source>
        <dbReference type="ARBA" id="ARBA00023163"/>
    </source>
</evidence>
<dbReference type="InterPro" id="IPR051430">
    <property type="entry name" value="Fungal_TF_Env_Response"/>
</dbReference>
<dbReference type="Gene3D" id="4.10.240.10">
    <property type="entry name" value="Zn(2)-C6 fungal-type DNA-binding domain"/>
    <property type="match status" value="1"/>
</dbReference>
<keyword evidence="3" id="KW-0805">Transcription regulation</keyword>
<dbReference type="PROSITE" id="PS50048">
    <property type="entry name" value="ZN2_CY6_FUNGAL_2"/>
    <property type="match status" value="1"/>
</dbReference>
<dbReference type="PANTHER" id="PTHR31944">
    <property type="entry name" value="HEME-RESPONSIVE ZINC FINGER TRANSCRIPTION FACTOR HAP1"/>
    <property type="match status" value="1"/>
</dbReference>
<keyword evidence="10" id="KW-1185">Reference proteome</keyword>
<keyword evidence="2" id="KW-0862">Zinc</keyword>
<dbReference type="KEGG" id="pfy:PFICI_12485"/>
<feature type="domain" description="Zn(2)-C6 fungal-type" evidence="8">
    <location>
        <begin position="14"/>
        <end position="43"/>
    </location>
</feature>
<dbReference type="Pfam" id="PF04082">
    <property type="entry name" value="Fungal_trans"/>
    <property type="match status" value="1"/>
</dbReference>
<keyword evidence="6" id="KW-0539">Nucleus</keyword>
<reference evidence="10" key="1">
    <citation type="journal article" date="2015" name="BMC Genomics">
        <title>Genomic and transcriptomic analysis of the endophytic fungus Pestalotiopsis fici reveals its lifestyle and high potential for synthesis of natural products.</title>
        <authorList>
            <person name="Wang X."/>
            <person name="Zhang X."/>
            <person name="Liu L."/>
            <person name="Xiang M."/>
            <person name="Wang W."/>
            <person name="Sun X."/>
            <person name="Che Y."/>
            <person name="Guo L."/>
            <person name="Liu G."/>
            <person name="Guo L."/>
            <person name="Wang C."/>
            <person name="Yin W.B."/>
            <person name="Stadler M."/>
            <person name="Zhang X."/>
            <person name="Liu X."/>
        </authorList>
    </citation>
    <scope>NUCLEOTIDE SEQUENCE [LARGE SCALE GENOMIC DNA]</scope>
    <source>
        <strain evidence="10">W106-1 / CGMCC3.15140</strain>
    </source>
</reference>